<evidence type="ECO:0000313" key="6">
    <source>
        <dbReference type="Proteomes" id="UP000770661"/>
    </source>
</evidence>
<dbReference type="InterPro" id="IPR013658">
    <property type="entry name" value="SGL"/>
</dbReference>
<dbReference type="EMBL" id="JACEEZ010014205">
    <property type="protein sequence ID" value="KAG0719642.1"/>
    <property type="molecule type" value="Genomic_DNA"/>
</dbReference>
<keyword evidence="6" id="KW-1185">Reference proteome</keyword>
<feature type="domain" description="SMP-30/Gluconolactonase/LRE-like region" evidence="4">
    <location>
        <begin position="14"/>
        <end position="126"/>
    </location>
</feature>
<dbReference type="InterPro" id="IPR011042">
    <property type="entry name" value="6-blade_b-propeller_TolB-like"/>
</dbReference>
<proteinExistence type="inferred from homology"/>
<keyword evidence="3" id="KW-0862">Zinc</keyword>
<evidence type="ECO:0000313" key="5">
    <source>
        <dbReference type="EMBL" id="KAG0719642.1"/>
    </source>
</evidence>
<gene>
    <name evidence="5" type="primary">RGN_1</name>
    <name evidence="5" type="ORF">GWK47_050070</name>
</gene>
<reference evidence="5" key="1">
    <citation type="submission" date="2020-07" db="EMBL/GenBank/DDBJ databases">
        <title>The High-quality genome of the commercially important snow crab, Chionoecetes opilio.</title>
        <authorList>
            <person name="Jeong J.-H."/>
            <person name="Ryu S."/>
        </authorList>
    </citation>
    <scope>NUCLEOTIDE SEQUENCE</scope>
    <source>
        <strain evidence="5">MADBK_172401_WGS</strain>
        <tissue evidence="5">Digestive gland</tissue>
    </source>
</reference>
<name>A0A8J5CTX0_CHIOP</name>
<feature type="binding site" evidence="3">
    <location>
        <position position="110"/>
    </location>
    <ligand>
        <name>substrate</name>
    </ligand>
</feature>
<dbReference type="Proteomes" id="UP000770661">
    <property type="component" value="Unassembled WGS sequence"/>
</dbReference>
<comment type="similarity">
    <text evidence="1">Belongs to the SMP-30/CGR1 family.</text>
</comment>
<protein>
    <submittedName>
        <fullName evidence="5">Regucalcin</fullName>
    </submittedName>
</protein>
<evidence type="ECO:0000256" key="3">
    <source>
        <dbReference type="PIRSR" id="PIRSR605511-2"/>
    </source>
</evidence>
<dbReference type="PRINTS" id="PR01790">
    <property type="entry name" value="SMP30FAMILY"/>
</dbReference>
<dbReference type="AlphaFoldDB" id="A0A8J5CTX0"/>
<feature type="binding site" evidence="3">
    <location>
        <position position="112"/>
    </location>
    <ligand>
        <name>substrate</name>
    </ligand>
</feature>
<organism evidence="5 6">
    <name type="scientific">Chionoecetes opilio</name>
    <name type="common">Atlantic snow crab</name>
    <name type="synonym">Cancer opilio</name>
    <dbReference type="NCBI Taxonomy" id="41210"/>
    <lineage>
        <taxon>Eukaryota</taxon>
        <taxon>Metazoa</taxon>
        <taxon>Ecdysozoa</taxon>
        <taxon>Arthropoda</taxon>
        <taxon>Crustacea</taxon>
        <taxon>Multicrustacea</taxon>
        <taxon>Malacostraca</taxon>
        <taxon>Eumalacostraca</taxon>
        <taxon>Eucarida</taxon>
        <taxon>Decapoda</taxon>
        <taxon>Pleocyemata</taxon>
        <taxon>Brachyura</taxon>
        <taxon>Eubrachyura</taxon>
        <taxon>Majoidea</taxon>
        <taxon>Majidae</taxon>
        <taxon>Chionoecetes</taxon>
    </lineage>
</organism>
<dbReference type="Gene3D" id="2.120.10.30">
    <property type="entry name" value="TolB, C-terminal domain"/>
    <property type="match status" value="1"/>
</dbReference>
<dbReference type="SUPFAM" id="SSF63829">
    <property type="entry name" value="Calcium-dependent phosphotriesterase"/>
    <property type="match status" value="1"/>
</dbReference>
<feature type="binding site" evidence="3">
    <location>
        <position position="141"/>
    </location>
    <ligand>
        <name>a divalent metal cation</name>
        <dbReference type="ChEBI" id="CHEBI:60240"/>
    </ligand>
</feature>
<dbReference type="OrthoDB" id="423498at2759"/>
<feature type="active site" description="Proton donor/acceptor" evidence="2">
    <location>
        <position position="194"/>
    </location>
</feature>
<feature type="domain" description="SMP-30/Gluconolactonase/LRE-like region" evidence="4">
    <location>
        <begin position="127"/>
        <end position="253"/>
    </location>
</feature>
<dbReference type="PANTHER" id="PTHR10907:SF47">
    <property type="entry name" value="REGUCALCIN"/>
    <property type="match status" value="1"/>
</dbReference>
<feature type="binding site" evidence="3">
    <location>
        <position position="194"/>
    </location>
    <ligand>
        <name>a divalent metal cation</name>
        <dbReference type="ChEBI" id="CHEBI:60240"/>
    </ligand>
</feature>
<sequence length="292" mass="31957">MGVQVEPVTPPVGLGEGPHWSTREQALYYVDVFAQNVHRFHPETGNHSTLHIEGGPVTLVVPHAHTPNTYVISVGRDLALVTWPDPAKDAIVTSPTAIIASVDPEHKDNRFNDGKCDPLGRLWAGDDGRVTRCLDKVSISNGLAWSEDGRTLYYVDTCEYKLEAFTCDLETGKIGDRRTIYDYRAGGLYPAFPDGLTIDTQGRLWVACFGAAKVHCINPRSGQVEDSVTLPTDHVTSVTFGGRDLDQLFVTTTTKWLTPAQLLAQPSAGAVFRVTGLKAKGRPNMDCKIRIN</sequence>
<dbReference type="PANTHER" id="PTHR10907">
    <property type="entry name" value="REGUCALCIN"/>
    <property type="match status" value="1"/>
</dbReference>
<dbReference type="GO" id="GO:0004341">
    <property type="term" value="F:gluconolactonase activity"/>
    <property type="evidence" value="ECO:0007669"/>
    <property type="project" value="TreeGrafter"/>
</dbReference>
<dbReference type="InterPro" id="IPR005511">
    <property type="entry name" value="SMP-30"/>
</dbReference>
<evidence type="ECO:0000259" key="4">
    <source>
        <dbReference type="Pfam" id="PF08450"/>
    </source>
</evidence>
<feature type="binding site" evidence="3">
    <location>
        <position position="16"/>
    </location>
    <ligand>
        <name>a divalent metal cation</name>
        <dbReference type="ChEBI" id="CHEBI:60240"/>
    </ligand>
</feature>
<evidence type="ECO:0000256" key="1">
    <source>
        <dbReference type="ARBA" id="ARBA00008853"/>
    </source>
</evidence>
<dbReference type="GO" id="GO:0005509">
    <property type="term" value="F:calcium ion binding"/>
    <property type="evidence" value="ECO:0007669"/>
    <property type="project" value="TreeGrafter"/>
</dbReference>
<keyword evidence="3" id="KW-0479">Metal-binding</keyword>
<comment type="caution">
    <text evidence="5">The sequence shown here is derived from an EMBL/GenBank/DDBJ whole genome shotgun (WGS) entry which is preliminary data.</text>
</comment>
<dbReference type="Pfam" id="PF08450">
    <property type="entry name" value="SGL"/>
    <property type="match status" value="2"/>
</dbReference>
<evidence type="ECO:0000256" key="2">
    <source>
        <dbReference type="PIRSR" id="PIRSR605511-1"/>
    </source>
</evidence>
<accession>A0A8J5CTX0</accession>
<comment type="cofactor">
    <cofactor evidence="3">
        <name>Zn(2+)</name>
        <dbReference type="ChEBI" id="CHEBI:29105"/>
    </cofactor>
    <text evidence="3">Binds 1 divalent metal cation per subunit.</text>
</comment>
<dbReference type="GO" id="GO:0019853">
    <property type="term" value="P:L-ascorbic acid biosynthetic process"/>
    <property type="evidence" value="ECO:0007669"/>
    <property type="project" value="TreeGrafter"/>
</dbReference>